<comment type="caution">
    <text evidence="1">The sequence shown here is derived from an EMBL/GenBank/DDBJ whole genome shotgun (WGS) entry which is preliminary data.</text>
</comment>
<gene>
    <name evidence="1" type="ORF">H9646_12845</name>
</gene>
<dbReference type="Proteomes" id="UP000634919">
    <property type="component" value="Unassembled WGS sequence"/>
</dbReference>
<protein>
    <submittedName>
        <fullName evidence="1">Uncharacterized protein</fullName>
    </submittedName>
</protein>
<reference evidence="1 2" key="1">
    <citation type="submission" date="2020-08" db="EMBL/GenBank/DDBJ databases">
        <title>A Genomic Blueprint of the Chicken Gut Microbiome.</title>
        <authorList>
            <person name="Gilroy R."/>
            <person name="Ravi A."/>
            <person name="Getino M."/>
            <person name="Pursley I."/>
            <person name="Horton D.L."/>
            <person name="Alikhan N.-F."/>
            <person name="Baker D."/>
            <person name="Gharbi K."/>
            <person name="Hall N."/>
            <person name="Watson M."/>
            <person name="Adriaenssens E.M."/>
            <person name="Foster-Nyarko E."/>
            <person name="Jarju S."/>
            <person name="Secka A."/>
            <person name="Antonio M."/>
            <person name="Oren A."/>
            <person name="Chaudhuri R."/>
            <person name="La Ragione R.M."/>
            <person name="Hildebrand F."/>
            <person name="Pallen M.J."/>
        </authorList>
    </citation>
    <scope>NUCLEOTIDE SEQUENCE [LARGE SCALE GENOMIC DNA]</scope>
    <source>
        <strain evidence="1 2">Sa2CVA6</strain>
    </source>
</reference>
<dbReference type="EMBL" id="JACSQK010000006">
    <property type="protein sequence ID" value="MBD7961371.1"/>
    <property type="molecule type" value="Genomic_DNA"/>
</dbReference>
<name>A0ABR8SD03_9BURK</name>
<proteinExistence type="predicted"/>
<accession>A0ABR8SD03</accession>
<sequence>MLQRTGEQMEGMVTVISESHAWRAAANELGKSWQERVQALGHIPLLERAVQGQWPAMLATL</sequence>
<evidence type="ECO:0000313" key="1">
    <source>
        <dbReference type="EMBL" id="MBD7961371.1"/>
    </source>
</evidence>
<evidence type="ECO:0000313" key="2">
    <source>
        <dbReference type="Proteomes" id="UP000634919"/>
    </source>
</evidence>
<keyword evidence="2" id="KW-1185">Reference proteome</keyword>
<organism evidence="1 2">
    <name type="scientific">Comamonas avium</name>
    <dbReference type="NCBI Taxonomy" id="2762231"/>
    <lineage>
        <taxon>Bacteria</taxon>
        <taxon>Pseudomonadati</taxon>
        <taxon>Pseudomonadota</taxon>
        <taxon>Betaproteobacteria</taxon>
        <taxon>Burkholderiales</taxon>
        <taxon>Comamonadaceae</taxon>
        <taxon>Comamonas</taxon>
    </lineage>
</organism>